<evidence type="ECO:0000256" key="6">
    <source>
        <dbReference type="RuleBase" id="RU003732"/>
    </source>
</evidence>
<dbReference type="GO" id="GO:0016020">
    <property type="term" value="C:membrane"/>
    <property type="evidence" value="ECO:0007669"/>
    <property type="project" value="UniProtKB-SubCell"/>
</dbReference>
<dbReference type="PROSITE" id="PS00610">
    <property type="entry name" value="NA_NEUROTRAN_SYMP_1"/>
    <property type="match status" value="1"/>
</dbReference>
<keyword evidence="4 7" id="KW-1133">Transmembrane helix</keyword>
<feature type="transmembrane region" description="Helical" evidence="7">
    <location>
        <begin position="188"/>
        <end position="210"/>
    </location>
</feature>
<sequence>MDNNRPQWGTRAGFILAAVGSAVGLGNIWRFPYTAFENGGGAFLIPYFFALITAGIPILILEFHLGHKLRGSAPLSFSKLGRLEWLGWWQTFISFVISIYYSAIIGWAFAYTFFAVGQSWGEDTGAFLYKYLGITQGDTTYGFNDFPSFLGGMQWKVLIPMLIVWVIVYIILSRGVQKGIEKANKFFMPLLFILIILIAIRGITLEGATAGLNALFQPDWSGIANAQTWIAAYGQVFFSLSIAFAIMITYSSYLPKKSDINNNAFITAFANSGVSIIAGVAVFSAIGFMAAQSGSEVGEVATGGVGLAFAVFPTILNEMPMGEVVGILFFLSLIVAGLSSLISIVETFIAAFSDKFNIERKKSVNISVGLITLLSLFFATGAGLYLLDTVDYFINSYGVAMSGLIMAIVVGWVLNYTNKVREYNNQISDIRIGGWWNFFVIVLTPSVLGYMAIKQIATDLAENYGGYPDNLIGLGWAVAVLAFVFGFYFQSLRSKNPEFNTPVKEDESA</sequence>
<name>A0A4R3MUS9_9BACI</name>
<feature type="transmembrane region" description="Helical" evidence="7">
    <location>
        <begin position="86"/>
        <end position="110"/>
    </location>
</feature>
<protein>
    <recommendedName>
        <fullName evidence="6">Transporter</fullName>
    </recommendedName>
</protein>
<dbReference type="InterPro" id="IPR037272">
    <property type="entry name" value="SNS_sf"/>
</dbReference>
<comment type="similarity">
    <text evidence="6">Belongs to the sodium:neurotransmitter symporter (SNF) (TC 2.A.22) family.</text>
</comment>
<keyword evidence="2 6" id="KW-0813">Transport</keyword>
<dbReference type="RefSeq" id="WP_132372528.1">
    <property type="nucleotide sequence ID" value="NZ_SMAN01000019.1"/>
</dbReference>
<feature type="transmembrane region" description="Helical" evidence="7">
    <location>
        <begin position="392"/>
        <end position="414"/>
    </location>
</feature>
<dbReference type="EMBL" id="SMAN01000019">
    <property type="protein sequence ID" value="TCT19091.1"/>
    <property type="molecule type" value="Genomic_DNA"/>
</dbReference>
<keyword evidence="5 7" id="KW-0472">Membrane</keyword>
<evidence type="ECO:0000256" key="3">
    <source>
        <dbReference type="ARBA" id="ARBA00022692"/>
    </source>
</evidence>
<dbReference type="PANTHER" id="PTHR42948">
    <property type="entry name" value="TRANSPORTER"/>
    <property type="match status" value="1"/>
</dbReference>
<dbReference type="Proteomes" id="UP000294650">
    <property type="component" value="Unassembled WGS sequence"/>
</dbReference>
<feature type="transmembrane region" description="Helical" evidence="7">
    <location>
        <begin position="43"/>
        <end position="65"/>
    </location>
</feature>
<evidence type="ECO:0000256" key="1">
    <source>
        <dbReference type="ARBA" id="ARBA00004141"/>
    </source>
</evidence>
<dbReference type="CDD" id="cd10334">
    <property type="entry name" value="SLC6sbd_u1"/>
    <property type="match status" value="1"/>
</dbReference>
<organism evidence="8 9">
    <name type="scientific">Melghiribacillus thermohalophilus</name>
    <dbReference type="NCBI Taxonomy" id="1324956"/>
    <lineage>
        <taxon>Bacteria</taxon>
        <taxon>Bacillati</taxon>
        <taxon>Bacillota</taxon>
        <taxon>Bacilli</taxon>
        <taxon>Bacillales</taxon>
        <taxon>Bacillaceae</taxon>
        <taxon>Melghiribacillus</taxon>
    </lineage>
</organism>
<evidence type="ECO:0000256" key="4">
    <source>
        <dbReference type="ARBA" id="ARBA00022989"/>
    </source>
</evidence>
<feature type="transmembrane region" description="Helical" evidence="7">
    <location>
        <begin position="265"/>
        <end position="290"/>
    </location>
</feature>
<dbReference type="PANTHER" id="PTHR42948:SF1">
    <property type="entry name" value="TRANSPORTER"/>
    <property type="match status" value="1"/>
</dbReference>
<dbReference type="InterPro" id="IPR000175">
    <property type="entry name" value="Na/ntran_symport"/>
</dbReference>
<feature type="transmembrane region" description="Helical" evidence="7">
    <location>
        <begin position="12"/>
        <end position="31"/>
    </location>
</feature>
<keyword evidence="9" id="KW-1185">Reference proteome</keyword>
<dbReference type="PRINTS" id="PR00176">
    <property type="entry name" value="NANEUSMPORT"/>
</dbReference>
<evidence type="ECO:0000313" key="9">
    <source>
        <dbReference type="Proteomes" id="UP000294650"/>
    </source>
</evidence>
<dbReference type="OrthoDB" id="9762833at2"/>
<feature type="transmembrane region" description="Helical" evidence="7">
    <location>
        <begin position="157"/>
        <end position="176"/>
    </location>
</feature>
<dbReference type="GO" id="GO:0015293">
    <property type="term" value="F:symporter activity"/>
    <property type="evidence" value="ECO:0007669"/>
    <property type="project" value="UniProtKB-KW"/>
</dbReference>
<feature type="transmembrane region" description="Helical" evidence="7">
    <location>
        <begin position="364"/>
        <end position="386"/>
    </location>
</feature>
<keyword evidence="6" id="KW-0769">Symport</keyword>
<reference evidence="8 9" key="1">
    <citation type="submission" date="2019-03" db="EMBL/GenBank/DDBJ databases">
        <title>Genomic Encyclopedia of Type Strains, Phase IV (KMG-IV): sequencing the most valuable type-strain genomes for metagenomic binning, comparative biology and taxonomic classification.</title>
        <authorList>
            <person name="Goeker M."/>
        </authorList>
    </citation>
    <scope>NUCLEOTIDE SEQUENCE [LARGE SCALE GENOMIC DNA]</scope>
    <source>
        <strain evidence="8 9">DSM 25894</strain>
    </source>
</reference>
<feature type="transmembrane region" description="Helical" evidence="7">
    <location>
        <begin position="435"/>
        <end position="453"/>
    </location>
</feature>
<dbReference type="AlphaFoldDB" id="A0A4R3MUS9"/>
<keyword evidence="3 6" id="KW-0812">Transmembrane</keyword>
<feature type="transmembrane region" description="Helical" evidence="7">
    <location>
        <begin position="327"/>
        <end position="352"/>
    </location>
</feature>
<evidence type="ECO:0000313" key="8">
    <source>
        <dbReference type="EMBL" id="TCT19091.1"/>
    </source>
</evidence>
<feature type="transmembrane region" description="Helical" evidence="7">
    <location>
        <begin position="230"/>
        <end position="253"/>
    </location>
</feature>
<dbReference type="SUPFAM" id="SSF161070">
    <property type="entry name" value="SNF-like"/>
    <property type="match status" value="1"/>
</dbReference>
<dbReference type="PROSITE" id="PS50267">
    <property type="entry name" value="NA_NEUROTRAN_SYMP_3"/>
    <property type="match status" value="1"/>
</dbReference>
<accession>A0A4R3MUS9</accession>
<evidence type="ECO:0000256" key="7">
    <source>
        <dbReference type="SAM" id="Phobius"/>
    </source>
</evidence>
<dbReference type="NCBIfam" id="NF037979">
    <property type="entry name" value="Na_transp"/>
    <property type="match status" value="1"/>
</dbReference>
<evidence type="ECO:0000256" key="2">
    <source>
        <dbReference type="ARBA" id="ARBA00022448"/>
    </source>
</evidence>
<comment type="subcellular location">
    <subcellularLocation>
        <location evidence="1">Membrane</location>
        <topology evidence="1">Multi-pass membrane protein</topology>
    </subcellularLocation>
</comment>
<dbReference type="Pfam" id="PF00209">
    <property type="entry name" value="SNF"/>
    <property type="match status" value="2"/>
</dbReference>
<proteinExistence type="inferred from homology"/>
<gene>
    <name evidence="8" type="ORF">EDD68_11938</name>
</gene>
<comment type="caution">
    <text evidence="8">The sequence shown here is derived from an EMBL/GenBank/DDBJ whole genome shotgun (WGS) entry which is preliminary data.</text>
</comment>
<feature type="transmembrane region" description="Helical" evidence="7">
    <location>
        <begin position="473"/>
        <end position="489"/>
    </location>
</feature>
<evidence type="ECO:0000256" key="5">
    <source>
        <dbReference type="ARBA" id="ARBA00023136"/>
    </source>
</evidence>